<dbReference type="InterPro" id="IPR050385">
    <property type="entry name" value="Archaeal_FAD_synthase"/>
</dbReference>
<dbReference type="InterPro" id="IPR004821">
    <property type="entry name" value="Cyt_trans-like"/>
</dbReference>
<evidence type="ECO:0000313" key="4">
    <source>
        <dbReference type="EMBL" id="GAH81614.1"/>
    </source>
</evidence>
<dbReference type="Pfam" id="PF01467">
    <property type="entry name" value="CTP_transf_like"/>
    <property type="match status" value="1"/>
</dbReference>
<dbReference type="PANTHER" id="PTHR43793:SF1">
    <property type="entry name" value="FAD SYNTHASE"/>
    <property type="match status" value="1"/>
</dbReference>
<gene>
    <name evidence="4" type="ORF">S03H2_57481</name>
</gene>
<evidence type="ECO:0000256" key="1">
    <source>
        <dbReference type="ARBA" id="ARBA00022679"/>
    </source>
</evidence>
<dbReference type="GO" id="GO:0016779">
    <property type="term" value="F:nucleotidyltransferase activity"/>
    <property type="evidence" value="ECO:0007669"/>
    <property type="project" value="UniProtKB-KW"/>
</dbReference>
<dbReference type="InterPro" id="IPR014729">
    <property type="entry name" value="Rossmann-like_a/b/a_fold"/>
</dbReference>
<feature type="non-terminal residue" evidence="4">
    <location>
        <position position="1"/>
    </location>
</feature>
<evidence type="ECO:0000259" key="3">
    <source>
        <dbReference type="Pfam" id="PF01467"/>
    </source>
</evidence>
<dbReference type="AlphaFoldDB" id="X1JTM1"/>
<dbReference type="PANTHER" id="PTHR43793">
    <property type="entry name" value="FAD SYNTHASE"/>
    <property type="match status" value="1"/>
</dbReference>
<organism evidence="4">
    <name type="scientific">marine sediment metagenome</name>
    <dbReference type="NCBI Taxonomy" id="412755"/>
    <lineage>
        <taxon>unclassified sequences</taxon>
        <taxon>metagenomes</taxon>
        <taxon>ecological metagenomes</taxon>
    </lineage>
</organism>
<dbReference type="SUPFAM" id="SSF52374">
    <property type="entry name" value="Nucleotidylyl transferase"/>
    <property type="match status" value="1"/>
</dbReference>
<accession>X1JTM1</accession>
<evidence type="ECO:0000256" key="2">
    <source>
        <dbReference type="ARBA" id="ARBA00022695"/>
    </source>
</evidence>
<dbReference type="EMBL" id="BARU01036845">
    <property type="protein sequence ID" value="GAH81614.1"/>
    <property type="molecule type" value="Genomic_DNA"/>
</dbReference>
<proteinExistence type="predicted"/>
<feature type="domain" description="Cytidyltransferase-like" evidence="3">
    <location>
        <begin position="2"/>
        <end position="104"/>
    </location>
</feature>
<reference evidence="4" key="1">
    <citation type="journal article" date="2014" name="Front. Microbiol.">
        <title>High frequency of phylogenetically diverse reductive dehalogenase-homologous genes in deep subseafloor sedimentary metagenomes.</title>
        <authorList>
            <person name="Kawai M."/>
            <person name="Futagami T."/>
            <person name="Toyoda A."/>
            <person name="Takaki Y."/>
            <person name="Nishi S."/>
            <person name="Hori S."/>
            <person name="Arai W."/>
            <person name="Tsubouchi T."/>
            <person name="Morono Y."/>
            <person name="Uchiyama I."/>
            <person name="Ito T."/>
            <person name="Fujiyama A."/>
            <person name="Inagaki F."/>
            <person name="Takami H."/>
        </authorList>
    </citation>
    <scope>NUCLEOTIDE SEQUENCE</scope>
    <source>
        <strain evidence="4">Expedition CK06-06</strain>
    </source>
</reference>
<sequence length="112" mass="12921">YLIIGILQDSDIARFKKAPIMTTDERVKVVEVIKYVDEVQVIPFGYYRNEKMLEKLVKEKSINIWFHGDDRIDPEPQEYIESVGGKAIFIPYTYGVSSTEIIERVKNMGACS</sequence>
<keyword evidence="1" id="KW-0808">Transferase</keyword>
<name>X1JTM1_9ZZZZ</name>
<keyword evidence="2" id="KW-0548">Nucleotidyltransferase</keyword>
<comment type="caution">
    <text evidence="4">The sequence shown here is derived from an EMBL/GenBank/DDBJ whole genome shotgun (WGS) entry which is preliminary data.</text>
</comment>
<dbReference type="Gene3D" id="3.40.50.620">
    <property type="entry name" value="HUPs"/>
    <property type="match status" value="1"/>
</dbReference>
<protein>
    <recommendedName>
        <fullName evidence="3">Cytidyltransferase-like domain-containing protein</fullName>
    </recommendedName>
</protein>